<reference evidence="7 8" key="1">
    <citation type="journal article" date="2015" name="Genome Announc.">
        <title>Expanding the biotechnology potential of lactobacilli through comparative genomics of 213 strains and associated genera.</title>
        <authorList>
            <person name="Sun Z."/>
            <person name="Harris H.M."/>
            <person name="McCann A."/>
            <person name="Guo C."/>
            <person name="Argimon S."/>
            <person name="Zhang W."/>
            <person name="Yang X."/>
            <person name="Jeffery I.B."/>
            <person name="Cooney J.C."/>
            <person name="Kagawa T.F."/>
            <person name="Liu W."/>
            <person name="Song Y."/>
            <person name="Salvetti E."/>
            <person name="Wrobel A."/>
            <person name="Rasinkangas P."/>
            <person name="Parkhill J."/>
            <person name="Rea M.C."/>
            <person name="O'Sullivan O."/>
            <person name="Ritari J."/>
            <person name="Douillard F.P."/>
            <person name="Paul Ross R."/>
            <person name="Yang R."/>
            <person name="Briner A.E."/>
            <person name="Felis G.E."/>
            <person name="de Vos W.M."/>
            <person name="Barrangou R."/>
            <person name="Klaenhammer T.R."/>
            <person name="Caufield P.W."/>
            <person name="Cui Y."/>
            <person name="Zhang H."/>
            <person name="O'Toole P.W."/>
        </authorList>
    </citation>
    <scope>NUCLEOTIDE SEQUENCE [LARGE SCALE GENOMIC DNA]</scope>
    <source>
        <strain evidence="7 8">DSM 19682</strain>
    </source>
</reference>
<evidence type="ECO:0000313" key="7">
    <source>
        <dbReference type="EMBL" id="KRK80268.1"/>
    </source>
</evidence>
<dbReference type="InterPro" id="IPR011604">
    <property type="entry name" value="PDDEXK-like_dom_sf"/>
</dbReference>
<evidence type="ECO:0000256" key="2">
    <source>
        <dbReference type="ARBA" id="ARBA00022801"/>
    </source>
</evidence>
<dbReference type="PATRIC" id="fig|1423775.4.peg.2638"/>
<dbReference type="GO" id="GO:0004386">
    <property type="term" value="F:helicase activity"/>
    <property type="evidence" value="ECO:0007669"/>
    <property type="project" value="UniProtKB-KW"/>
</dbReference>
<evidence type="ECO:0000256" key="5">
    <source>
        <dbReference type="SAM" id="Coils"/>
    </source>
</evidence>
<organism evidence="7 8">
    <name type="scientific">Companilactobacillus nodensis DSM 19682 = JCM 14932 = NBRC 107160</name>
    <dbReference type="NCBI Taxonomy" id="1423775"/>
    <lineage>
        <taxon>Bacteria</taxon>
        <taxon>Bacillati</taxon>
        <taxon>Bacillota</taxon>
        <taxon>Bacilli</taxon>
        <taxon>Lactobacillales</taxon>
        <taxon>Lactobacillaceae</taxon>
        <taxon>Companilactobacillus</taxon>
    </lineage>
</organism>
<keyword evidence="3" id="KW-0347">Helicase</keyword>
<evidence type="ECO:0000256" key="1">
    <source>
        <dbReference type="ARBA" id="ARBA00022741"/>
    </source>
</evidence>
<dbReference type="PANTHER" id="PTHR46609">
    <property type="entry name" value="EXONUCLEASE, PHAGE-TYPE/RECB, C-TERMINAL DOMAIN-CONTAINING PROTEIN"/>
    <property type="match status" value="1"/>
</dbReference>
<dbReference type="eggNOG" id="COG5377">
    <property type="taxonomic scope" value="Bacteria"/>
</dbReference>
<evidence type="ECO:0000256" key="4">
    <source>
        <dbReference type="ARBA" id="ARBA00022840"/>
    </source>
</evidence>
<dbReference type="InterPro" id="IPR017482">
    <property type="entry name" value="Lambda-type_endonuclease"/>
</dbReference>
<gene>
    <name evidence="7" type="ORF">FD03_GL002592</name>
</gene>
<evidence type="ECO:0000259" key="6">
    <source>
        <dbReference type="Pfam" id="PF09588"/>
    </source>
</evidence>
<keyword evidence="2" id="KW-0378">Hydrolase</keyword>
<keyword evidence="1" id="KW-0547">Nucleotide-binding</keyword>
<dbReference type="OrthoDB" id="46225at2"/>
<dbReference type="SUPFAM" id="SSF52980">
    <property type="entry name" value="Restriction endonuclease-like"/>
    <property type="match status" value="1"/>
</dbReference>
<dbReference type="NCBIfam" id="TIGR03033">
    <property type="entry name" value="phage_rel_nuc"/>
    <property type="match status" value="1"/>
</dbReference>
<proteinExistence type="predicted"/>
<dbReference type="AlphaFoldDB" id="A0A0R1K9X8"/>
<keyword evidence="5" id="KW-0175">Coiled coil</keyword>
<feature type="domain" description="YqaJ viral recombinase" evidence="6">
    <location>
        <begin position="18"/>
        <end position="150"/>
    </location>
</feature>
<dbReference type="PANTHER" id="PTHR46609:SF6">
    <property type="entry name" value="EXONUCLEASE, PHAGE-TYPE_RECB, C-TERMINAL DOMAIN-CONTAINING PROTEIN-RELATED"/>
    <property type="match status" value="1"/>
</dbReference>
<dbReference type="Gene3D" id="3.90.320.10">
    <property type="match status" value="1"/>
</dbReference>
<dbReference type="GO" id="GO:0005524">
    <property type="term" value="F:ATP binding"/>
    <property type="evidence" value="ECO:0007669"/>
    <property type="project" value="UniProtKB-KW"/>
</dbReference>
<dbReference type="InterPro" id="IPR051703">
    <property type="entry name" value="NF-kappa-B_Signaling_Reg"/>
</dbReference>
<evidence type="ECO:0000313" key="8">
    <source>
        <dbReference type="Proteomes" id="UP000051248"/>
    </source>
</evidence>
<dbReference type="RefSeq" id="WP_025025272.1">
    <property type="nucleotide sequence ID" value="NZ_AZDZ01000005.1"/>
</dbReference>
<accession>A0A0R1K9X8</accession>
<dbReference type="Pfam" id="PF09588">
    <property type="entry name" value="YqaJ"/>
    <property type="match status" value="1"/>
</dbReference>
<keyword evidence="4" id="KW-0067">ATP-binding</keyword>
<evidence type="ECO:0000256" key="3">
    <source>
        <dbReference type="ARBA" id="ARBA00022806"/>
    </source>
</evidence>
<dbReference type="GO" id="GO:0016787">
    <property type="term" value="F:hydrolase activity"/>
    <property type="evidence" value="ECO:0007669"/>
    <property type="project" value="UniProtKB-KW"/>
</dbReference>
<dbReference type="InterPro" id="IPR011335">
    <property type="entry name" value="Restrct_endonuc-II-like"/>
</dbReference>
<dbReference type="EMBL" id="AZDZ01000005">
    <property type="protein sequence ID" value="KRK80268.1"/>
    <property type="molecule type" value="Genomic_DNA"/>
</dbReference>
<comment type="caution">
    <text evidence="7">The sequence shown here is derived from an EMBL/GenBank/DDBJ whole genome shotgun (WGS) entry which is preliminary data.</text>
</comment>
<keyword evidence="8" id="KW-1185">Reference proteome</keyword>
<dbReference type="Proteomes" id="UP000051248">
    <property type="component" value="Unassembled WGS sequence"/>
</dbReference>
<sequence length="321" mass="37166">MDIIKPKPILTVNMTEAQWLQNRREGIGGSDVSVILGRNKYRTPFEMWLDKTGQTPIDTTETTEAIHFGNVFEEVVAQEFARRANKKVFKQNKTFIDPEYPMLRANIDRDVAHEDGFLECKTANAFLAKEWEGNEVPEAYLLQVQHYMNVLDRPYCYIAVLIGGQKFQYKRVERDQELIDTFTPTLVDWWNKHVIDGVPPDVDGSDAATDFLKDYLKDRGSEDVIKLNSDDFELLESRKNLKESEKAIKKELNNIDNHLKLELADVNTGWTQGYQVNYSSQSREGIDSKKLKKDYPDIYQKVKKVSSFRKLNIKEDKNNGN</sequence>
<feature type="coiled-coil region" evidence="5">
    <location>
        <begin position="234"/>
        <end position="261"/>
    </location>
</feature>
<protein>
    <recommendedName>
        <fullName evidence="6">YqaJ viral recombinase domain-containing protein</fullName>
    </recommendedName>
</protein>
<name>A0A0R1K9X8_9LACO</name>
<dbReference type="InterPro" id="IPR019080">
    <property type="entry name" value="YqaJ_viral_recombinase"/>
</dbReference>
<dbReference type="STRING" id="1423775.FD03_GL002592"/>